<accession>L2GSL2</accession>
<dbReference type="HOGENOM" id="CLU_2051429_0_0_1"/>
<dbReference type="InParanoid" id="L2GSL2"/>
<dbReference type="AlphaFoldDB" id="L2GSL2"/>
<organism evidence="1 2">
    <name type="scientific">Vavraia culicis (isolate floridensis)</name>
    <name type="common">Microsporidian parasite</name>
    <dbReference type="NCBI Taxonomy" id="948595"/>
    <lineage>
        <taxon>Eukaryota</taxon>
        <taxon>Fungi</taxon>
        <taxon>Fungi incertae sedis</taxon>
        <taxon>Microsporidia</taxon>
        <taxon>Pleistophoridae</taxon>
        <taxon>Vavraia</taxon>
    </lineage>
</organism>
<keyword evidence="2" id="KW-1185">Reference proteome</keyword>
<sequence>MTVRQLTFVVSSFYSTYELAVHGQKQSFLSHRPQLFTKLHPILAVCSYLCSARQIDQICEVVAFNYTIKPFIDLSLSLYHQFNVSIARCNIQMQRIETCPFSVNDTELLAVNTFNLRRIC</sequence>
<gene>
    <name evidence="1" type="ORF">VCUG_01903</name>
</gene>
<evidence type="ECO:0000313" key="1">
    <source>
        <dbReference type="EMBL" id="ELA46619.1"/>
    </source>
</evidence>
<dbReference type="RefSeq" id="XP_008074916.1">
    <property type="nucleotide sequence ID" value="XM_008076725.1"/>
</dbReference>
<protein>
    <submittedName>
        <fullName evidence="1">Uncharacterized protein</fullName>
    </submittedName>
</protein>
<dbReference type="EMBL" id="GL877438">
    <property type="protein sequence ID" value="ELA46619.1"/>
    <property type="molecule type" value="Genomic_DNA"/>
</dbReference>
<proteinExistence type="predicted"/>
<dbReference type="GeneID" id="19879772"/>
<name>L2GSL2_VAVCU</name>
<evidence type="ECO:0000313" key="2">
    <source>
        <dbReference type="Proteomes" id="UP000011081"/>
    </source>
</evidence>
<reference evidence="2" key="1">
    <citation type="submission" date="2011-03" db="EMBL/GenBank/DDBJ databases">
        <title>The genome sequence of Vavraia culicis strain floridensis.</title>
        <authorList>
            <consortium name="The Broad Institute Genome Sequencing Platform"/>
            <person name="Cuomo C."/>
            <person name="Becnel J."/>
            <person name="Sanscrainte N."/>
            <person name="Young S.K."/>
            <person name="Zeng Q."/>
            <person name="Gargeya S."/>
            <person name="Fitzgerald M."/>
            <person name="Haas B."/>
            <person name="Abouelleil A."/>
            <person name="Alvarado L."/>
            <person name="Arachchi H.M."/>
            <person name="Berlin A."/>
            <person name="Chapman S.B."/>
            <person name="Gearin G."/>
            <person name="Goldberg J."/>
            <person name="Griggs A."/>
            <person name="Gujja S."/>
            <person name="Hansen M."/>
            <person name="Heiman D."/>
            <person name="Howarth C."/>
            <person name="Larimer J."/>
            <person name="Lui A."/>
            <person name="MacDonald P.J.P."/>
            <person name="McCowen C."/>
            <person name="Montmayeur A."/>
            <person name="Murphy C."/>
            <person name="Neiman D."/>
            <person name="Pearson M."/>
            <person name="Priest M."/>
            <person name="Roberts A."/>
            <person name="Saif S."/>
            <person name="Shea T."/>
            <person name="Sisk P."/>
            <person name="Stolte C."/>
            <person name="Sykes S."/>
            <person name="Wortman J."/>
            <person name="Nusbaum C."/>
            <person name="Birren B."/>
        </authorList>
    </citation>
    <scope>NUCLEOTIDE SEQUENCE [LARGE SCALE GENOMIC DNA]</scope>
    <source>
        <strain evidence="2">floridensis</strain>
    </source>
</reference>
<dbReference type="VEuPathDB" id="MicrosporidiaDB:VCUG_01903"/>
<dbReference type="Proteomes" id="UP000011081">
    <property type="component" value="Unassembled WGS sequence"/>
</dbReference>